<evidence type="ECO:0008006" key="6">
    <source>
        <dbReference type="Google" id="ProtNLM"/>
    </source>
</evidence>
<feature type="transmembrane region" description="Helical" evidence="1">
    <location>
        <begin position="33"/>
        <end position="54"/>
    </location>
</feature>
<keyword evidence="1" id="KW-0472">Membrane</keyword>
<evidence type="ECO:0000313" key="3">
    <source>
        <dbReference type="EMBL" id="ORV90965.1"/>
    </source>
</evidence>
<dbReference type="AlphaFoldDB" id="A0A1X1WWF3"/>
<organism evidence="3 4">
    <name type="scientific">Mycolicibacterium iranicum</name>
    <name type="common">Mycobacterium iranicum</name>
    <dbReference type="NCBI Taxonomy" id="912594"/>
    <lineage>
        <taxon>Bacteria</taxon>
        <taxon>Bacillati</taxon>
        <taxon>Actinomycetota</taxon>
        <taxon>Actinomycetes</taxon>
        <taxon>Mycobacteriales</taxon>
        <taxon>Mycobacteriaceae</taxon>
        <taxon>Mycolicibacterium</taxon>
    </lineage>
</organism>
<dbReference type="Proteomes" id="UP001084650">
    <property type="component" value="Unassembled WGS sequence"/>
</dbReference>
<keyword evidence="5" id="KW-1185">Reference proteome</keyword>
<comment type="caution">
    <text evidence="3">The sequence shown here is derived from an EMBL/GenBank/DDBJ whole genome shotgun (WGS) entry which is preliminary data.</text>
</comment>
<feature type="transmembrane region" description="Helical" evidence="1">
    <location>
        <begin position="265"/>
        <end position="298"/>
    </location>
</feature>
<keyword evidence="1" id="KW-1133">Transmembrane helix</keyword>
<evidence type="ECO:0000313" key="4">
    <source>
        <dbReference type="Proteomes" id="UP000193622"/>
    </source>
</evidence>
<dbReference type="RefSeq" id="WP_024445798.1">
    <property type="nucleotide sequence ID" value="NZ_JAPQYE010000003.1"/>
</dbReference>
<dbReference type="Proteomes" id="UP000193622">
    <property type="component" value="Unassembled WGS sequence"/>
</dbReference>
<sequence>MTPKTADRLAAERWFLRHGLPAVLRPGVLVARLWTRSAPALAGLAVMMTFSMFVVGVTGEHTVDINGAPTRTEWFVIAVLLLVLPLAGLIGWFVSRTDDARLRATVSTASLAISTVGSIYAGPSARVFADLIAELIVVVLIFVCTATGVGAILGWAIRMTLSNLASIGKLLLGALPVMLLTVLVFFNGPVWTMAGIISRPRLWLGLIFLMLIAAAFLVSGTLSRVRPILRPDAKRPEDAEKLTGTPFAAMPDRPRRVPLSKPERLNVVFVLAMSQIVQVLTVSVVTGLLFLALGLILISPELLAALTSNASLDGQFLGMTLPVPNALIQITMFLVALTFMYLAARAVGDEEYRAQFLDPLIEELRLTLVARDRYRTVTAGPRA</sequence>
<feature type="transmembrane region" description="Helical" evidence="1">
    <location>
        <begin position="202"/>
        <end position="225"/>
    </location>
</feature>
<dbReference type="EMBL" id="LQPC01000019">
    <property type="protein sequence ID" value="ORV90965.1"/>
    <property type="molecule type" value="Genomic_DNA"/>
</dbReference>
<protein>
    <recommendedName>
        <fullName evidence="6">Integral membrane protein</fullName>
    </recommendedName>
</protein>
<evidence type="ECO:0000313" key="2">
    <source>
        <dbReference type="EMBL" id="MCZ0728164.1"/>
    </source>
</evidence>
<gene>
    <name evidence="3" type="ORF">AWC12_05290</name>
    <name evidence="2" type="ORF">OY187_08910</name>
</gene>
<name>A0A1X1WWF3_MYCIR</name>
<proteinExistence type="predicted"/>
<evidence type="ECO:0000256" key="1">
    <source>
        <dbReference type="SAM" id="Phobius"/>
    </source>
</evidence>
<feature type="transmembrane region" description="Helical" evidence="1">
    <location>
        <begin position="326"/>
        <end position="344"/>
    </location>
</feature>
<reference evidence="3 4" key="1">
    <citation type="submission" date="2016-01" db="EMBL/GenBank/DDBJ databases">
        <title>The new phylogeny of the genus Mycobacterium.</title>
        <authorList>
            <person name="Tarcisio F."/>
            <person name="Conor M."/>
            <person name="Antonella G."/>
            <person name="Elisabetta G."/>
            <person name="Giulia F.S."/>
            <person name="Sara T."/>
            <person name="Anna F."/>
            <person name="Clotilde B."/>
            <person name="Roberto B."/>
            <person name="Veronica D.S."/>
            <person name="Fabio R."/>
            <person name="Monica P."/>
            <person name="Olivier J."/>
            <person name="Enrico T."/>
            <person name="Nicola S."/>
        </authorList>
    </citation>
    <scope>NUCLEOTIDE SEQUENCE [LARGE SCALE GENOMIC DNA]</scope>
    <source>
        <strain evidence="3 4">DSM 45541</strain>
    </source>
</reference>
<feature type="transmembrane region" description="Helical" evidence="1">
    <location>
        <begin position="106"/>
        <end position="123"/>
    </location>
</feature>
<feature type="transmembrane region" description="Helical" evidence="1">
    <location>
        <begin position="74"/>
        <end position="94"/>
    </location>
</feature>
<accession>A0A1X1WWF3</accession>
<feature type="transmembrane region" description="Helical" evidence="1">
    <location>
        <begin position="170"/>
        <end position="190"/>
    </location>
</feature>
<dbReference type="EMBL" id="JAPQYE010000003">
    <property type="protein sequence ID" value="MCZ0728164.1"/>
    <property type="molecule type" value="Genomic_DNA"/>
</dbReference>
<keyword evidence="1" id="KW-0812">Transmembrane</keyword>
<feature type="transmembrane region" description="Helical" evidence="1">
    <location>
        <begin position="135"/>
        <end position="158"/>
    </location>
</feature>
<evidence type="ECO:0000313" key="5">
    <source>
        <dbReference type="Proteomes" id="UP001084650"/>
    </source>
</evidence>
<reference evidence="2" key="2">
    <citation type="submission" date="2022-12" db="EMBL/GenBank/DDBJ databases">
        <title>Whole genome sequence of Mycolicibacterium iranicum strain SBH312.</title>
        <authorList>
            <person name="Jani J."/>
            <person name="Arifin Mustapha Z."/>
            <person name="Ahmed K."/>
            <person name="Kai Ling C."/>
        </authorList>
    </citation>
    <scope>NUCLEOTIDE SEQUENCE</scope>
    <source>
        <strain evidence="2">SBH312</strain>
    </source>
</reference>